<evidence type="ECO:0000256" key="1">
    <source>
        <dbReference type="ARBA" id="ARBA00004141"/>
    </source>
</evidence>
<dbReference type="PANTHER" id="PTHR11266">
    <property type="entry name" value="PEROXISOMAL MEMBRANE PROTEIN 2, PXMP2 MPV17"/>
    <property type="match status" value="1"/>
</dbReference>
<dbReference type="Pfam" id="PF04117">
    <property type="entry name" value="Mpv17_PMP22"/>
    <property type="match status" value="1"/>
</dbReference>
<name>A0A1G4MFC9_LACFM</name>
<dbReference type="GO" id="GO:0016020">
    <property type="term" value="C:membrane"/>
    <property type="evidence" value="ECO:0007669"/>
    <property type="project" value="UniProtKB-SubCell"/>
</dbReference>
<dbReference type="EMBL" id="LT598490">
    <property type="protein sequence ID" value="SCW02565.1"/>
    <property type="molecule type" value="Genomic_DNA"/>
</dbReference>
<evidence type="ECO:0000256" key="2">
    <source>
        <dbReference type="ARBA" id="ARBA00006824"/>
    </source>
</evidence>
<gene>
    <name evidence="8" type="ORF">LAFE_0F09252G</name>
</gene>
<keyword evidence="3" id="KW-0812">Transmembrane</keyword>
<dbReference type="OMA" id="WYQSKLA"/>
<evidence type="ECO:0000256" key="6">
    <source>
        <dbReference type="ARBA" id="ARBA00039302"/>
    </source>
</evidence>
<dbReference type="PANTHER" id="PTHR11266:SF17">
    <property type="entry name" value="PROTEIN MPV17"/>
    <property type="match status" value="1"/>
</dbReference>
<protein>
    <recommendedName>
        <fullName evidence="6">Protein SYM1</fullName>
    </recommendedName>
</protein>
<evidence type="ECO:0000256" key="5">
    <source>
        <dbReference type="ARBA" id="ARBA00023136"/>
    </source>
</evidence>
<keyword evidence="4" id="KW-1133">Transmembrane helix</keyword>
<dbReference type="AlphaFoldDB" id="A0A1G4MFC9"/>
<evidence type="ECO:0000256" key="7">
    <source>
        <dbReference type="RuleBase" id="RU363053"/>
    </source>
</evidence>
<comment type="similarity">
    <text evidence="2 7">Belongs to the peroxisomal membrane protein PXMP2/4 family.</text>
</comment>
<proteinExistence type="inferred from homology"/>
<dbReference type="GO" id="GO:0005739">
    <property type="term" value="C:mitochondrion"/>
    <property type="evidence" value="ECO:0007669"/>
    <property type="project" value="TreeGrafter"/>
</dbReference>
<evidence type="ECO:0000313" key="9">
    <source>
        <dbReference type="Proteomes" id="UP000190831"/>
    </source>
</evidence>
<dbReference type="STRING" id="4955.A0A1G4MFC9"/>
<evidence type="ECO:0000256" key="4">
    <source>
        <dbReference type="ARBA" id="ARBA00022989"/>
    </source>
</evidence>
<comment type="subcellular location">
    <subcellularLocation>
        <location evidence="1">Membrane</location>
        <topology evidence="1">Multi-pass membrane protein</topology>
    </subcellularLocation>
</comment>
<keyword evidence="5" id="KW-0472">Membrane</keyword>
<keyword evidence="9" id="KW-1185">Reference proteome</keyword>
<dbReference type="InterPro" id="IPR007248">
    <property type="entry name" value="Mpv17_PMP22"/>
</dbReference>
<accession>A0A1G4MFC9</accession>
<sequence>MSSFLKFYTQSLKKYPKTTNAVMTGSLFGIGDAVAQIWFPNSKKDTKYDVARTVRAVTYGSLIFSFIGDKWFKTLNGKVKFKGRPNNHWSNLILRVGTDQLFFAPSVIPFYFGTITLMEGKSLEDAKVKIQQNWWNILLTNWAVWPLFQVFNFSIVPVQHRLLAVNFVAIFWNTFLSSRNAKTIETDEKYPVSYPPVPE</sequence>
<evidence type="ECO:0000313" key="8">
    <source>
        <dbReference type="EMBL" id="SCW02565.1"/>
    </source>
</evidence>
<dbReference type="OrthoDB" id="430207at2759"/>
<reference evidence="9" key="1">
    <citation type="submission" date="2016-03" db="EMBL/GenBank/DDBJ databases">
        <authorList>
            <person name="Devillers H."/>
        </authorList>
    </citation>
    <scope>NUCLEOTIDE SEQUENCE [LARGE SCALE GENOMIC DNA]</scope>
</reference>
<dbReference type="Proteomes" id="UP000190831">
    <property type="component" value="Chromosome F"/>
</dbReference>
<organism evidence="8 9">
    <name type="scientific">Lachancea fermentati</name>
    <name type="common">Zygosaccharomyces fermentati</name>
    <dbReference type="NCBI Taxonomy" id="4955"/>
    <lineage>
        <taxon>Eukaryota</taxon>
        <taxon>Fungi</taxon>
        <taxon>Dikarya</taxon>
        <taxon>Ascomycota</taxon>
        <taxon>Saccharomycotina</taxon>
        <taxon>Saccharomycetes</taxon>
        <taxon>Saccharomycetales</taxon>
        <taxon>Saccharomycetaceae</taxon>
        <taxon>Lachancea</taxon>
    </lineage>
</organism>
<evidence type="ECO:0000256" key="3">
    <source>
        <dbReference type="ARBA" id="ARBA00022692"/>
    </source>
</evidence>